<dbReference type="WBParaSite" id="TCONS_00017144.p1">
    <property type="protein sequence ID" value="TCONS_00017144.p1"/>
    <property type="gene ID" value="XLOC_011300"/>
</dbReference>
<accession>A0A0K0EBB5</accession>
<organism evidence="3">
    <name type="scientific">Strongyloides stercoralis</name>
    <name type="common">Threadworm</name>
    <dbReference type="NCBI Taxonomy" id="6248"/>
    <lineage>
        <taxon>Eukaryota</taxon>
        <taxon>Metazoa</taxon>
        <taxon>Ecdysozoa</taxon>
        <taxon>Nematoda</taxon>
        <taxon>Chromadorea</taxon>
        <taxon>Rhabditida</taxon>
        <taxon>Tylenchina</taxon>
        <taxon>Panagrolaimomorpha</taxon>
        <taxon>Strongyloidoidea</taxon>
        <taxon>Strongyloididae</taxon>
        <taxon>Strongyloides</taxon>
    </lineage>
</organism>
<protein>
    <submittedName>
        <fullName evidence="3 4">Uncharacterized protein</fullName>
    </submittedName>
</protein>
<sequence>MIYISSIIFIIVLIIQSVLCTPFENNVIVKGKAFCYNRNKQKSNHVKIILMDKEVFGNHYIGEEIYYFLDDIEVDFSIAGRAREVSSLDPFVIFECLCGHVKKTKEVKLYEYGQNTKNSLYNININCSNY</sequence>
<evidence type="ECO:0000313" key="3">
    <source>
        <dbReference type="WBParaSite" id="SSTP_0000678650.1"/>
    </source>
</evidence>
<evidence type="ECO:0000313" key="4">
    <source>
        <dbReference type="WBParaSite" id="TCONS_00017144.p1"/>
    </source>
</evidence>
<evidence type="ECO:0000256" key="1">
    <source>
        <dbReference type="SAM" id="SignalP"/>
    </source>
</evidence>
<evidence type="ECO:0000313" key="2">
    <source>
        <dbReference type="Proteomes" id="UP000035681"/>
    </source>
</evidence>
<proteinExistence type="predicted"/>
<dbReference type="Gene3D" id="2.60.40.3330">
    <property type="match status" value="1"/>
</dbReference>
<feature type="signal peptide" evidence="1">
    <location>
        <begin position="1"/>
        <end position="20"/>
    </location>
</feature>
<name>A0A0K0EBB5_STRER</name>
<reference evidence="3" key="1">
    <citation type="submission" date="2015-08" db="UniProtKB">
        <authorList>
            <consortium name="WormBaseParasite"/>
        </authorList>
    </citation>
    <scope>IDENTIFICATION</scope>
</reference>
<keyword evidence="2" id="KW-1185">Reference proteome</keyword>
<feature type="chain" id="PRO_5035477989" evidence="1">
    <location>
        <begin position="21"/>
        <end position="130"/>
    </location>
</feature>
<dbReference type="InterPro" id="IPR038479">
    <property type="entry name" value="Transthyretin-like_sf"/>
</dbReference>
<dbReference type="AlphaFoldDB" id="A0A0K0EBB5"/>
<dbReference type="Proteomes" id="UP000035681">
    <property type="component" value="Unplaced"/>
</dbReference>
<dbReference type="WBParaSite" id="SSTP_0000678650.1">
    <property type="protein sequence ID" value="SSTP_0000678650.1"/>
    <property type="gene ID" value="SSTP_0000678650"/>
</dbReference>
<keyword evidence="1" id="KW-0732">Signal</keyword>